<protein>
    <submittedName>
        <fullName evidence="2">Uncharacterized protein</fullName>
    </submittedName>
</protein>
<evidence type="ECO:0000313" key="2">
    <source>
        <dbReference type="EMBL" id="KAA1112363.1"/>
    </source>
</evidence>
<dbReference type="PANTHER" id="PTHR33246:SF51">
    <property type="entry name" value="MYB_SANT-LIKE DOMAIN-CONTAINING PROTEIN"/>
    <property type="match status" value="1"/>
</dbReference>
<name>A0A5B0QHA1_PUCGR</name>
<dbReference type="PANTHER" id="PTHR33246">
    <property type="entry name" value="CCHC-TYPE DOMAIN-CONTAINING PROTEIN"/>
    <property type="match status" value="1"/>
</dbReference>
<feature type="region of interest" description="Disordered" evidence="1">
    <location>
        <begin position="100"/>
        <end position="130"/>
    </location>
</feature>
<gene>
    <name evidence="2" type="ORF">PGTUg99_009014</name>
</gene>
<accession>A0A5B0QHA1</accession>
<feature type="region of interest" description="Disordered" evidence="1">
    <location>
        <begin position="188"/>
        <end position="265"/>
    </location>
</feature>
<dbReference type="EMBL" id="VDEP01000278">
    <property type="protein sequence ID" value="KAA1112363.1"/>
    <property type="molecule type" value="Genomic_DNA"/>
</dbReference>
<proteinExistence type="predicted"/>
<reference evidence="2 3" key="1">
    <citation type="submission" date="2019-05" db="EMBL/GenBank/DDBJ databases">
        <title>Emergence of the Ug99 lineage of the wheat stem rust pathogen through somatic hybridization.</title>
        <authorList>
            <person name="Li F."/>
            <person name="Upadhyaya N.M."/>
            <person name="Sperschneider J."/>
            <person name="Matny O."/>
            <person name="Nguyen-Phuc H."/>
            <person name="Mago R."/>
            <person name="Raley C."/>
            <person name="Miller M.E."/>
            <person name="Silverstein K.A.T."/>
            <person name="Henningsen E."/>
            <person name="Hirsch C.D."/>
            <person name="Visser B."/>
            <person name="Pretorius Z.A."/>
            <person name="Steffenson B.J."/>
            <person name="Schwessinger B."/>
            <person name="Dodds P.N."/>
            <person name="Figueroa M."/>
        </authorList>
    </citation>
    <scope>NUCLEOTIDE SEQUENCE [LARGE SCALE GENOMIC DNA]</scope>
    <source>
        <strain evidence="2 3">Ug99</strain>
    </source>
</reference>
<evidence type="ECO:0000313" key="3">
    <source>
        <dbReference type="Proteomes" id="UP000325313"/>
    </source>
</evidence>
<feature type="compositionally biased region" description="Polar residues" evidence="1">
    <location>
        <begin position="195"/>
        <end position="225"/>
    </location>
</feature>
<dbReference type="Proteomes" id="UP000325313">
    <property type="component" value="Unassembled WGS sequence"/>
</dbReference>
<dbReference type="AlphaFoldDB" id="A0A5B0QHA1"/>
<organism evidence="2 3">
    <name type="scientific">Puccinia graminis f. sp. tritici</name>
    <dbReference type="NCBI Taxonomy" id="56615"/>
    <lineage>
        <taxon>Eukaryota</taxon>
        <taxon>Fungi</taxon>
        <taxon>Dikarya</taxon>
        <taxon>Basidiomycota</taxon>
        <taxon>Pucciniomycotina</taxon>
        <taxon>Pucciniomycetes</taxon>
        <taxon>Pucciniales</taxon>
        <taxon>Pucciniaceae</taxon>
        <taxon>Puccinia</taxon>
    </lineage>
</organism>
<feature type="compositionally biased region" description="Low complexity" evidence="1">
    <location>
        <begin position="237"/>
        <end position="251"/>
    </location>
</feature>
<sequence length="265" mass="29173">MTKIQASEVFATWLNQLNPDLLLNGRRLQQRITRWRKKYVETNRFEENTGAGIEELDGPQNLYDLLEEKCLCYHRLDILLGQKAKVTSMYEFDHLMPSQELPQHLPNDEEDNGAVGNDNLEDEHTENQMDSSPEIFYSWWEPTQSTSADNLPDLLYLPNSTPTPRGLNFPSLSSLDLAGYCPSQVPSQAPAANLHNGQTQAGSTAGQSRPQATPNPSEQGTNSSRGRGRPTPIGKTSSMSSAQSAPPQVAPKATLAAAFSNSTDT</sequence>
<evidence type="ECO:0000256" key="1">
    <source>
        <dbReference type="SAM" id="MobiDB-lite"/>
    </source>
</evidence>
<comment type="caution">
    <text evidence="2">The sequence shown here is derived from an EMBL/GenBank/DDBJ whole genome shotgun (WGS) entry which is preliminary data.</text>
</comment>